<proteinExistence type="inferred from homology"/>
<reference evidence="4" key="1">
    <citation type="submission" date="2022-10" db="EMBL/GenBank/DDBJ databases">
        <title>YIM 151497 complete genome.</title>
        <authorList>
            <person name="Chen X."/>
        </authorList>
    </citation>
    <scope>NUCLEOTIDE SEQUENCE</scope>
    <source>
        <strain evidence="4">YIM 151497</strain>
    </source>
</reference>
<sequence>MISSRAVIERYWSVLDRPLDKNALAAAQIALADGLAVMVAAVDLEPAAQPFADHATALGGTGRASIIGTGAKSSAPLAALANGALAHALDFEDTFEAGMIHPNASLVPAVLALAESERAEGGTVLRALALGCDFACRLSLALDGDPAQKGWYHPPILSGLGATLGAAVIAQLTEQQMLDALGLFAAQFMLSDELKRSPQSHLRAVREGLAARAAVEAVLLARHGVRALDHPLEGQSGVFHLLTGAPPRSGPMLDGLGEQLYGPAVALKRWPCCRGTHSAIMAARALRDKGVAPEAIARVEVVVTPPNDMLFGPGPQASVPRTPIGAKFSIPFVFAQTIKHGTIALNSFSHSHLADPQIIALAGRVRMASLERDAGFDAIYEVSLASGAVHRETIAQVPIWSTADVTLDDLWPKVADCFRARGRSMSLEAYFAAIARLEQDGVEPLMALL</sequence>
<dbReference type="PANTHER" id="PTHR16943:SF8">
    <property type="entry name" value="2-METHYLCITRATE DEHYDRATASE"/>
    <property type="match status" value="1"/>
</dbReference>
<dbReference type="Gene3D" id="3.30.1330.120">
    <property type="entry name" value="2-methylcitrate dehydratase PrpD"/>
    <property type="match status" value="1"/>
</dbReference>
<dbReference type="Gene3D" id="1.10.4100.10">
    <property type="entry name" value="2-methylcitrate dehydratase PrpD"/>
    <property type="match status" value="1"/>
</dbReference>
<feature type="domain" description="MmgE/PrpD C-terminal" evidence="3">
    <location>
        <begin position="270"/>
        <end position="368"/>
    </location>
</feature>
<dbReference type="EMBL" id="CP107716">
    <property type="protein sequence ID" value="UYQ72068.1"/>
    <property type="molecule type" value="Genomic_DNA"/>
</dbReference>
<accession>A0ABY6INC6</accession>
<gene>
    <name evidence="4" type="ORF">OF122_18865</name>
</gene>
<dbReference type="InterPro" id="IPR036148">
    <property type="entry name" value="MmgE/PrpD_sf"/>
</dbReference>
<evidence type="ECO:0000313" key="5">
    <source>
        <dbReference type="Proteomes" id="UP001163882"/>
    </source>
</evidence>
<dbReference type="Pfam" id="PF03972">
    <property type="entry name" value="MmgE_PrpD_N"/>
    <property type="match status" value="1"/>
</dbReference>
<dbReference type="InterPro" id="IPR042183">
    <property type="entry name" value="MmgE/PrpD_sf_1"/>
</dbReference>
<dbReference type="Proteomes" id="UP001163882">
    <property type="component" value="Chromosome"/>
</dbReference>
<dbReference type="Pfam" id="PF19305">
    <property type="entry name" value="MmgE_PrpD_C"/>
    <property type="match status" value="1"/>
</dbReference>
<evidence type="ECO:0000259" key="2">
    <source>
        <dbReference type="Pfam" id="PF03972"/>
    </source>
</evidence>
<dbReference type="InterPro" id="IPR042188">
    <property type="entry name" value="MmgE/PrpD_sf_2"/>
</dbReference>
<keyword evidence="5" id="KW-1185">Reference proteome</keyword>
<dbReference type="RefSeq" id="WP_264225711.1">
    <property type="nucleotide sequence ID" value="NZ_CP107716.1"/>
</dbReference>
<evidence type="ECO:0000256" key="1">
    <source>
        <dbReference type="ARBA" id="ARBA00006174"/>
    </source>
</evidence>
<evidence type="ECO:0000313" key="4">
    <source>
        <dbReference type="EMBL" id="UYQ72068.1"/>
    </source>
</evidence>
<dbReference type="InterPro" id="IPR005656">
    <property type="entry name" value="MmgE_PrpD"/>
</dbReference>
<name>A0ABY6INC6_9HYPH</name>
<dbReference type="InterPro" id="IPR045336">
    <property type="entry name" value="MmgE_PrpD_N"/>
</dbReference>
<protein>
    <submittedName>
        <fullName evidence="4">MmgE/PrpD family protein</fullName>
    </submittedName>
</protein>
<comment type="similarity">
    <text evidence="1">Belongs to the PrpD family.</text>
</comment>
<feature type="domain" description="MmgE/PrpD N-terminal" evidence="2">
    <location>
        <begin position="19"/>
        <end position="245"/>
    </location>
</feature>
<dbReference type="PANTHER" id="PTHR16943">
    <property type="entry name" value="2-METHYLCITRATE DEHYDRATASE-RELATED"/>
    <property type="match status" value="1"/>
</dbReference>
<dbReference type="SUPFAM" id="SSF103378">
    <property type="entry name" value="2-methylcitrate dehydratase PrpD"/>
    <property type="match status" value="1"/>
</dbReference>
<evidence type="ECO:0000259" key="3">
    <source>
        <dbReference type="Pfam" id="PF19305"/>
    </source>
</evidence>
<organism evidence="4 5">
    <name type="scientific">Pelagibacterium flavum</name>
    <dbReference type="NCBI Taxonomy" id="2984530"/>
    <lineage>
        <taxon>Bacteria</taxon>
        <taxon>Pseudomonadati</taxon>
        <taxon>Pseudomonadota</taxon>
        <taxon>Alphaproteobacteria</taxon>
        <taxon>Hyphomicrobiales</taxon>
        <taxon>Devosiaceae</taxon>
        <taxon>Pelagibacterium</taxon>
    </lineage>
</organism>
<dbReference type="InterPro" id="IPR045337">
    <property type="entry name" value="MmgE_PrpD_C"/>
</dbReference>